<keyword evidence="3" id="KW-0464">Manganese</keyword>
<dbReference type="PANTHER" id="PTHR43782">
    <property type="entry name" value="ARGINASE"/>
    <property type="match status" value="1"/>
</dbReference>
<dbReference type="InterPro" id="IPR023696">
    <property type="entry name" value="Ureohydrolase_dom_sf"/>
</dbReference>
<dbReference type="PANTHER" id="PTHR43782:SF3">
    <property type="entry name" value="ARGINASE"/>
    <property type="match status" value="1"/>
</dbReference>
<keyword evidence="6" id="KW-1185">Reference proteome</keyword>
<organism evidence="5 6">
    <name type="scientific">Kineosporia corallincola</name>
    <dbReference type="NCBI Taxonomy" id="2835133"/>
    <lineage>
        <taxon>Bacteria</taxon>
        <taxon>Bacillati</taxon>
        <taxon>Actinomycetota</taxon>
        <taxon>Actinomycetes</taxon>
        <taxon>Kineosporiales</taxon>
        <taxon>Kineosporiaceae</taxon>
        <taxon>Kineosporia</taxon>
    </lineage>
</organism>
<dbReference type="Proteomes" id="UP001197247">
    <property type="component" value="Unassembled WGS sequence"/>
</dbReference>
<dbReference type="CDD" id="cd09999">
    <property type="entry name" value="Arginase-like_1"/>
    <property type="match status" value="1"/>
</dbReference>
<evidence type="ECO:0000256" key="2">
    <source>
        <dbReference type="ARBA" id="ARBA00022801"/>
    </source>
</evidence>
<name>A0ABS5TSA7_9ACTN</name>
<dbReference type="PRINTS" id="PR00116">
    <property type="entry name" value="ARGINASE"/>
</dbReference>
<evidence type="ECO:0000256" key="4">
    <source>
        <dbReference type="PROSITE-ProRule" id="PRU00742"/>
    </source>
</evidence>
<keyword evidence="1" id="KW-0479">Metal-binding</keyword>
<dbReference type="SUPFAM" id="SSF52768">
    <property type="entry name" value="Arginase/deacetylase"/>
    <property type="match status" value="1"/>
</dbReference>
<dbReference type="Gene3D" id="3.40.800.10">
    <property type="entry name" value="Ureohydrolase domain"/>
    <property type="match status" value="1"/>
</dbReference>
<comment type="similarity">
    <text evidence="4">Belongs to the arginase family.</text>
</comment>
<dbReference type="Pfam" id="PF00491">
    <property type="entry name" value="Arginase"/>
    <property type="match status" value="1"/>
</dbReference>
<keyword evidence="2" id="KW-0378">Hydrolase</keyword>
<comment type="caution">
    <text evidence="5">The sequence shown here is derived from an EMBL/GenBank/DDBJ whole genome shotgun (WGS) entry which is preliminary data.</text>
</comment>
<evidence type="ECO:0000313" key="6">
    <source>
        <dbReference type="Proteomes" id="UP001197247"/>
    </source>
</evidence>
<dbReference type="RefSeq" id="WP_214160212.1">
    <property type="nucleotide sequence ID" value="NZ_JAHBAY010000019.1"/>
</dbReference>
<dbReference type="PROSITE" id="PS51409">
    <property type="entry name" value="ARGINASE_2"/>
    <property type="match status" value="1"/>
</dbReference>
<gene>
    <name evidence="5" type="ORF">KIH74_32305</name>
</gene>
<accession>A0ABS5TSA7</accession>
<sequence>MTVTIVLPFHQDERLAADVIPFDGFSTVEPDLPDSGQWHRLTVLFDALADAVAAAHRQGPVVVLTGDCLAGTGTLAGLQRAGVDPGVVWFDAHGDSNTLASSTSGYLGGTSLRMLMGGDPERLTGPLGLRAVAQERCVLVGARDLDPAERDFLAGSPVRRSDVEALTAQLLPEGPLLLHVDLDVADPEEVPGLLFPTTAGPTVRSVTDAVARVTATGRVAALEIACTWHAAGSPGRRQARRALLDGLIATVAG</sequence>
<dbReference type="InterPro" id="IPR006035">
    <property type="entry name" value="Ureohydrolase"/>
</dbReference>
<proteinExistence type="inferred from homology"/>
<evidence type="ECO:0000256" key="1">
    <source>
        <dbReference type="ARBA" id="ARBA00022723"/>
    </source>
</evidence>
<reference evidence="5 6" key="1">
    <citation type="submission" date="2021-05" db="EMBL/GenBank/DDBJ databases">
        <title>Kineosporia and Streptomyces sp. nov. two new marine actinobacteria isolated from Coral.</title>
        <authorList>
            <person name="Buangrab K."/>
            <person name="Sutthacheep M."/>
            <person name="Yeemin T."/>
            <person name="Harunari E."/>
            <person name="Igarashi Y."/>
            <person name="Kanchanasin P."/>
            <person name="Tanasupawat S."/>
            <person name="Phongsopitanun W."/>
        </authorList>
    </citation>
    <scope>NUCLEOTIDE SEQUENCE [LARGE SCALE GENOMIC DNA]</scope>
    <source>
        <strain evidence="5 6">J2-2</strain>
    </source>
</reference>
<evidence type="ECO:0000313" key="5">
    <source>
        <dbReference type="EMBL" id="MBT0773672.1"/>
    </source>
</evidence>
<dbReference type="EMBL" id="JAHBAY010000019">
    <property type="protein sequence ID" value="MBT0773672.1"/>
    <property type="molecule type" value="Genomic_DNA"/>
</dbReference>
<protein>
    <submittedName>
        <fullName evidence="5">Arginase family protein</fullName>
    </submittedName>
</protein>
<evidence type="ECO:0000256" key="3">
    <source>
        <dbReference type="ARBA" id="ARBA00023211"/>
    </source>
</evidence>